<dbReference type="Proteomes" id="UP000254337">
    <property type="component" value="Chromosome"/>
</dbReference>
<accession>A0A346AYQ2</accession>
<dbReference type="GO" id="GO:1903785">
    <property type="term" value="P:L-valine transmembrane transport"/>
    <property type="evidence" value="ECO:0007669"/>
    <property type="project" value="TreeGrafter"/>
</dbReference>
<proteinExistence type="inferred from homology"/>
<dbReference type="PANTHER" id="PTHR34979">
    <property type="entry name" value="INNER MEMBRANE PROTEIN YGAZ"/>
    <property type="match status" value="1"/>
</dbReference>
<dbReference type="InterPro" id="IPR011606">
    <property type="entry name" value="Brnchd-chn_aa_trnsp_permease"/>
</dbReference>
<feature type="transmembrane region" description="Helical" evidence="8">
    <location>
        <begin position="160"/>
        <end position="177"/>
    </location>
</feature>
<comment type="similarity">
    <text evidence="2">Belongs to the AzlC family.</text>
</comment>
<dbReference type="EMBL" id="CP029462">
    <property type="protein sequence ID" value="AXL20995.1"/>
    <property type="molecule type" value="Genomic_DNA"/>
</dbReference>
<dbReference type="AlphaFoldDB" id="A0A346AYQ2"/>
<sequence length="231" mass="25891">MKRKAFQAALPYTLPIFIGFLFIGLSYGFLMASKGFSIFYPIIMSIVIFAGAMQFVAVSLLLSAFHPLYAFLMTLMVNARHLFYGISMLEKYKGTGWKKPYLLFGLGDEAFSINCTVEPPAGVDKNWFRFFVTLLIHLYWIVSTVLGAVLGAYIRFDTTGIDFVMTALFVVLFLGQWEHKSARRSAITGIACTLLALAIFGSSQFVIPAMILITGILLWKKNVYLTKEDPL</sequence>
<evidence type="ECO:0000256" key="5">
    <source>
        <dbReference type="ARBA" id="ARBA00022692"/>
    </source>
</evidence>
<evidence type="ECO:0000256" key="3">
    <source>
        <dbReference type="ARBA" id="ARBA00022448"/>
    </source>
</evidence>
<protein>
    <submittedName>
        <fullName evidence="9">Branched-chain amino acid transporter AzlC</fullName>
    </submittedName>
</protein>
<reference evidence="9 10" key="1">
    <citation type="submission" date="2018-05" db="EMBL/GenBank/DDBJ databases">
        <title>Complete genome sequence of Megasphaera sp. AJH120T, isolated from the ceca of a chicken.</title>
        <authorList>
            <person name="Maki J."/>
            <person name="Looft T."/>
        </authorList>
    </citation>
    <scope>NUCLEOTIDE SEQUENCE [LARGE SCALE GENOMIC DNA]</scope>
    <source>
        <strain evidence="9 10">AJH120</strain>
    </source>
</reference>
<gene>
    <name evidence="9" type="ORF">DKB62_05125</name>
</gene>
<keyword evidence="5 8" id="KW-0812">Transmembrane</keyword>
<feature type="transmembrane region" description="Helical" evidence="8">
    <location>
        <begin position="12"/>
        <end position="31"/>
    </location>
</feature>
<comment type="subcellular location">
    <subcellularLocation>
        <location evidence="1">Cell membrane</location>
        <topology evidence="1">Multi-pass membrane protein</topology>
    </subcellularLocation>
</comment>
<evidence type="ECO:0000256" key="1">
    <source>
        <dbReference type="ARBA" id="ARBA00004651"/>
    </source>
</evidence>
<dbReference type="OrthoDB" id="3181706at2"/>
<name>A0A346AYQ2_9FIRM</name>
<evidence type="ECO:0000313" key="10">
    <source>
        <dbReference type="Proteomes" id="UP000254337"/>
    </source>
</evidence>
<feature type="transmembrane region" description="Helical" evidence="8">
    <location>
        <begin position="68"/>
        <end position="89"/>
    </location>
</feature>
<keyword evidence="3" id="KW-0813">Transport</keyword>
<keyword evidence="6 8" id="KW-1133">Transmembrane helix</keyword>
<evidence type="ECO:0000256" key="6">
    <source>
        <dbReference type="ARBA" id="ARBA00022989"/>
    </source>
</evidence>
<dbReference type="RefSeq" id="WP_087477568.1">
    <property type="nucleotide sequence ID" value="NZ_CALYAU010000012.1"/>
</dbReference>
<evidence type="ECO:0000256" key="8">
    <source>
        <dbReference type="SAM" id="Phobius"/>
    </source>
</evidence>
<evidence type="ECO:0000256" key="4">
    <source>
        <dbReference type="ARBA" id="ARBA00022475"/>
    </source>
</evidence>
<feature type="transmembrane region" description="Helical" evidence="8">
    <location>
        <begin position="189"/>
        <end position="219"/>
    </location>
</feature>
<keyword evidence="4" id="KW-1003">Cell membrane</keyword>
<keyword evidence="10" id="KW-1185">Reference proteome</keyword>
<evidence type="ECO:0000256" key="7">
    <source>
        <dbReference type="ARBA" id="ARBA00023136"/>
    </source>
</evidence>
<evidence type="ECO:0000256" key="2">
    <source>
        <dbReference type="ARBA" id="ARBA00010735"/>
    </source>
</evidence>
<feature type="transmembrane region" description="Helical" evidence="8">
    <location>
        <begin position="38"/>
        <end position="62"/>
    </location>
</feature>
<dbReference type="KEGG" id="meg:DKB62_05125"/>
<keyword evidence="7 8" id="KW-0472">Membrane</keyword>
<evidence type="ECO:0000313" key="9">
    <source>
        <dbReference type="EMBL" id="AXL20995.1"/>
    </source>
</evidence>
<dbReference type="GO" id="GO:0005886">
    <property type="term" value="C:plasma membrane"/>
    <property type="evidence" value="ECO:0007669"/>
    <property type="project" value="UniProtKB-SubCell"/>
</dbReference>
<feature type="transmembrane region" description="Helical" evidence="8">
    <location>
        <begin position="130"/>
        <end position="154"/>
    </location>
</feature>
<dbReference type="Pfam" id="PF03591">
    <property type="entry name" value="AzlC"/>
    <property type="match status" value="1"/>
</dbReference>
<organism evidence="9 10">
    <name type="scientific">Megasphaera stantonii</name>
    <dbReference type="NCBI Taxonomy" id="2144175"/>
    <lineage>
        <taxon>Bacteria</taxon>
        <taxon>Bacillati</taxon>
        <taxon>Bacillota</taxon>
        <taxon>Negativicutes</taxon>
        <taxon>Veillonellales</taxon>
        <taxon>Veillonellaceae</taxon>
        <taxon>Megasphaera</taxon>
    </lineage>
</organism>
<dbReference type="PANTHER" id="PTHR34979:SF1">
    <property type="entry name" value="INNER MEMBRANE PROTEIN YGAZ"/>
    <property type="match status" value="1"/>
</dbReference>